<dbReference type="EMBL" id="WHWC01000014">
    <property type="protein sequence ID" value="KAG8369467.1"/>
    <property type="molecule type" value="Genomic_DNA"/>
</dbReference>
<dbReference type="AlphaFoldDB" id="A0AAV6WPH1"/>
<evidence type="ECO:0000313" key="2">
    <source>
        <dbReference type="EMBL" id="KAG8369467.1"/>
    </source>
</evidence>
<dbReference type="InterPro" id="IPR015947">
    <property type="entry name" value="PUA-like_sf"/>
</dbReference>
<proteinExistence type="predicted"/>
<accession>A0AAV6WPH1</accession>
<gene>
    <name evidence="2" type="ORF">BUALT_Bualt14G0016700</name>
</gene>
<dbReference type="PANTHER" id="PTHR34204">
    <property type="entry name" value="RNA-BINDING ASCH DOMAIN PROTEIN"/>
    <property type="match status" value="1"/>
</dbReference>
<organism evidence="2 3">
    <name type="scientific">Buddleja alternifolia</name>
    <dbReference type="NCBI Taxonomy" id="168488"/>
    <lineage>
        <taxon>Eukaryota</taxon>
        <taxon>Viridiplantae</taxon>
        <taxon>Streptophyta</taxon>
        <taxon>Embryophyta</taxon>
        <taxon>Tracheophyta</taxon>
        <taxon>Spermatophyta</taxon>
        <taxon>Magnoliopsida</taxon>
        <taxon>eudicotyledons</taxon>
        <taxon>Gunneridae</taxon>
        <taxon>Pentapetalae</taxon>
        <taxon>asterids</taxon>
        <taxon>lamiids</taxon>
        <taxon>Lamiales</taxon>
        <taxon>Scrophulariaceae</taxon>
        <taxon>Buddlejeae</taxon>
        <taxon>Buddleja</taxon>
    </lineage>
</organism>
<protein>
    <recommendedName>
        <fullName evidence="1">ASCH domain-containing protein</fullName>
    </recommendedName>
</protein>
<dbReference type="InterPro" id="IPR007374">
    <property type="entry name" value="ASCH_domain"/>
</dbReference>
<dbReference type="SUPFAM" id="SSF88697">
    <property type="entry name" value="PUA domain-like"/>
    <property type="match status" value="1"/>
</dbReference>
<dbReference type="Proteomes" id="UP000826271">
    <property type="component" value="Unassembled WGS sequence"/>
</dbReference>
<dbReference type="PANTHER" id="PTHR34204:SF2">
    <property type="entry name" value="RNA-BINDING ASCH DOMAIN PROTEIN"/>
    <property type="match status" value="1"/>
</dbReference>
<sequence length="426" mass="47174">MDTSSLPPAPPPPSSPGISPIQLKDCIEGLLKFTLLSSIKGKLHTGLSTQYCADLLKHDPSSDPLPINNEVSKGVPSYPMYKRLASSIYHSILSGALCTTYKELTPVEENLSLENKYKEWNKLILDKGPAFLSMLKEVDFEIHVQEPFFSQINDGLKTIEGRCAVGDYKRKSSKKFYMGIHVPLSYAVQGQGHLLRFLTGIIHLLGVMILLPQDVRQYASFHEMLESESLEKVLPGITSIKEGVKIYRNFYSEEKEMSNGILAICVKMVASQLYDIMASILSGLSYGGVQKLLGFVETMGTNPELLPPAPSTLLSTFLAPHNPDVKGSTLSNGARALAKHVNRSSEGYWGVLHGSDKEKNRHALEVISRLLIECRWMNMHIVPPHGVVFEIRSADGYGARWSGDGIKFIGFLEPYMVDGHSTGWNH</sequence>
<reference evidence="2" key="1">
    <citation type="submission" date="2019-10" db="EMBL/GenBank/DDBJ databases">
        <authorList>
            <person name="Zhang R."/>
            <person name="Pan Y."/>
            <person name="Wang J."/>
            <person name="Ma R."/>
            <person name="Yu S."/>
        </authorList>
    </citation>
    <scope>NUCLEOTIDE SEQUENCE</scope>
    <source>
        <strain evidence="2">LA-IB0</strain>
        <tissue evidence="2">Leaf</tissue>
    </source>
</reference>
<dbReference type="Pfam" id="PF04266">
    <property type="entry name" value="ASCH"/>
    <property type="match status" value="1"/>
</dbReference>
<evidence type="ECO:0000313" key="3">
    <source>
        <dbReference type="Proteomes" id="UP000826271"/>
    </source>
</evidence>
<dbReference type="Gene3D" id="2.30.130.30">
    <property type="entry name" value="Hypothetical protein"/>
    <property type="match status" value="1"/>
</dbReference>
<keyword evidence="3" id="KW-1185">Reference proteome</keyword>
<evidence type="ECO:0000259" key="1">
    <source>
        <dbReference type="Pfam" id="PF04266"/>
    </source>
</evidence>
<feature type="domain" description="ASCH" evidence="1">
    <location>
        <begin position="143"/>
        <end position="265"/>
    </location>
</feature>
<name>A0AAV6WPH1_9LAMI</name>
<comment type="caution">
    <text evidence="2">The sequence shown here is derived from an EMBL/GenBank/DDBJ whole genome shotgun (WGS) entry which is preliminary data.</text>
</comment>